<evidence type="ECO:0000259" key="7">
    <source>
        <dbReference type="PROSITE" id="PS51201"/>
    </source>
</evidence>
<dbReference type="NCBIfam" id="NF007039">
    <property type="entry name" value="PRK09496.3-2"/>
    <property type="match status" value="1"/>
</dbReference>
<keyword evidence="5" id="KW-0520">NAD</keyword>
<dbReference type="PRINTS" id="PR00335">
    <property type="entry name" value="KUPTAKETRKA"/>
</dbReference>
<gene>
    <name evidence="9" type="ORF">CSA56_14235</name>
</gene>
<dbReference type="AlphaFoldDB" id="A0A2G6KCR3"/>
<name>A0A2G6KCR3_9BACT</name>
<dbReference type="InterPro" id="IPR036721">
    <property type="entry name" value="RCK_C_sf"/>
</dbReference>
<keyword evidence="2" id="KW-0813">Transport</keyword>
<evidence type="ECO:0000256" key="6">
    <source>
        <dbReference type="ARBA" id="ARBA00023065"/>
    </source>
</evidence>
<reference evidence="9 10" key="1">
    <citation type="submission" date="2017-10" db="EMBL/GenBank/DDBJ databases">
        <title>Novel microbial diversity and functional potential in the marine mammal oral microbiome.</title>
        <authorList>
            <person name="Dudek N.K."/>
            <person name="Sun C.L."/>
            <person name="Burstein D."/>
            <person name="Kantor R.S."/>
            <person name="Aliaga Goltsman D.S."/>
            <person name="Bik E.M."/>
            <person name="Thomas B.C."/>
            <person name="Banfield J.F."/>
            <person name="Relman D.A."/>
        </authorList>
    </citation>
    <scope>NUCLEOTIDE SEQUENCE [LARGE SCALE GENOMIC DNA]</scope>
    <source>
        <strain evidence="9">DOLJORAL78_47_16</strain>
    </source>
</reference>
<dbReference type="SUPFAM" id="SSF116726">
    <property type="entry name" value="TrkA C-terminal domain-like"/>
    <property type="match status" value="2"/>
</dbReference>
<dbReference type="Gene3D" id="3.40.50.720">
    <property type="entry name" value="NAD(P)-binding Rossmann-like Domain"/>
    <property type="match status" value="2"/>
</dbReference>
<dbReference type="InterPro" id="IPR006037">
    <property type="entry name" value="RCK_C"/>
</dbReference>
<dbReference type="GO" id="GO:0005886">
    <property type="term" value="C:plasma membrane"/>
    <property type="evidence" value="ECO:0007669"/>
    <property type="project" value="InterPro"/>
</dbReference>
<dbReference type="PANTHER" id="PTHR43833">
    <property type="entry name" value="POTASSIUM CHANNEL PROTEIN 2-RELATED-RELATED"/>
    <property type="match status" value="1"/>
</dbReference>
<feature type="domain" description="RCK C-terminal" evidence="8">
    <location>
        <begin position="142"/>
        <end position="223"/>
    </location>
</feature>
<dbReference type="InterPro" id="IPR050721">
    <property type="entry name" value="Trk_Ktr_HKT_K-transport"/>
</dbReference>
<dbReference type="PROSITE" id="PS51201">
    <property type="entry name" value="RCK_N"/>
    <property type="match status" value="1"/>
</dbReference>
<feature type="domain" description="RCK C-terminal" evidence="8">
    <location>
        <begin position="364"/>
        <end position="445"/>
    </location>
</feature>
<evidence type="ECO:0000256" key="1">
    <source>
        <dbReference type="ARBA" id="ARBA00017378"/>
    </source>
</evidence>
<dbReference type="PROSITE" id="PS51202">
    <property type="entry name" value="RCK_C"/>
    <property type="match status" value="2"/>
</dbReference>
<dbReference type="Proteomes" id="UP000230821">
    <property type="component" value="Unassembled WGS sequence"/>
</dbReference>
<comment type="caution">
    <text evidence="9">The sequence shown here is derived from an EMBL/GenBank/DDBJ whole genome shotgun (WGS) entry which is preliminary data.</text>
</comment>
<dbReference type="SUPFAM" id="SSF51735">
    <property type="entry name" value="NAD(P)-binding Rossmann-fold domains"/>
    <property type="match status" value="2"/>
</dbReference>
<keyword evidence="3" id="KW-0633">Potassium transport</keyword>
<protein>
    <recommendedName>
        <fullName evidence="1">Trk system potassium uptake protein TrkA</fullName>
    </recommendedName>
</protein>
<dbReference type="InterPro" id="IPR036291">
    <property type="entry name" value="NAD(P)-bd_dom_sf"/>
</dbReference>
<evidence type="ECO:0000259" key="8">
    <source>
        <dbReference type="PROSITE" id="PS51202"/>
    </source>
</evidence>
<dbReference type="EMBL" id="PDSK01000108">
    <property type="protein sequence ID" value="PIE32742.1"/>
    <property type="molecule type" value="Genomic_DNA"/>
</dbReference>
<accession>A0A2G6KCR3</accession>
<dbReference type="Gene3D" id="3.30.70.1450">
    <property type="entry name" value="Regulator of K+ conductance, C-terminal domain"/>
    <property type="match status" value="2"/>
</dbReference>
<sequence length="448" mass="50470">MRVVIVGLGEVGSYLATILSSHEKYDVVGIDNDRKRIDVLEESYDIQTVEGYGSAPHVLKEAEASSADIFLAVSNNDEVNIVAALIAQKLGAKFTVARVSNPLYLEEEQLSDYEDLGINLLISPERRTALTLFQSIEYPQFLKVNTLGDGRVHVNQYRISPHSPFAYKEIKSISLTKDMLIVGITRKQDFLFPTADTVILPNDTLFIVGKKEIMRDTKSILPIETKDIKRVVLFGSSKTSYFLAKMLEKKYRVIVIEPNQEKSDWIADLLSNTAIYNDDIFQSNLLDELLLSEHDYFIAMTEYDELNLLSSILVKEKGVSMIACVIHRSYLLSSVEKAGIHQVFSPQMIIANDIAGIIRSREVLTFQNFQNIEPEFVELELKPHSSLVEKALLDIALPPQTLFVAVLRGKDVFIPRGDTILKASDKVIVLCLKENFNSLVELFHPDEI</sequence>
<dbReference type="Pfam" id="PF02254">
    <property type="entry name" value="TrkA_N"/>
    <property type="match status" value="2"/>
</dbReference>
<feature type="domain" description="RCK N-terminal" evidence="7">
    <location>
        <begin position="1"/>
        <end position="117"/>
    </location>
</feature>
<keyword evidence="6" id="KW-0406">Ion transport</keyword>
<keyword evidence="4" id="KW-0630">Potassium</keyword>
<evidence type="ECO:0000313" key="10">
    <source>
        <dbReference type="Proteomes" id="UP000230821"/>
    </source>
</evidence>
<dbReference type="PANTHER" id="PTHR43833:SF5">
    <property type="entry name" value="TRK SYSTEM POTASSIUM UPTAKE PROTEIN TRKA"/>
    <property type="match status" value="1"/>
</dbReference>
<dbReference type="InterPro" id="IPR003148">
    <property type="entry name" value="RCK_N"/>
</dbReference>
<dbReference type="GO" id="GO:0015079">
    <property type="term" value="F:potassium ion transmembrane transporter activity"/>
    <property type="evidence" value="ECO:0007669"/>
    <property type="project" value="InterPro"/>
</dbReference>
<evidence type="ECO:0000256" key="3">
    <source>
        <dbReference type="ARBA" id="ARBA00022538"/>
    </source>
</evidence>
<dbReference type="InterPro" id="IPR006036">
    <property type="entry name" value="K_uptake_TrkA"/>
</dbReference>
<evidence type="ECO:0000256" key="5">
    <source>
        <dbReference type="ARBA" id="ARBA00023027"/>
    </source>
</evidence>
<dbReference type="Pfam" id="PF02080">
    <property type="entry name" value="TrkA_C"/>
    <property type="match status" value="2"/>
</dbReference>
<evidence type="ECO:0000256" key="4">
    <source>
        <dbReference type="ARBA" id="ARBA00022958"/>
    </source>
</evidence>
<proteinExistence type="predicted"/>
<evidence type="ECO:0000256" key="2">
    <source>
        <dbReference type="ARBA" id="ARBA00022448"/>
    </source>
</evidence>
<evidence type="ECO:0000313" key="9">
    <source>
        <dbReference type="EMBL" id="PIE32742.1"/>
    </source>
</evidence>
<organism evidence="9 10">
    <name type="scientific">candidate division KSB3 bacterium</name>
    <dbReference type="NCBI Taxonomy" id="2044937"/>
    <lineage>
        <taxon>Bacteria</taxon>
        <taxon>candidate division KSB3</taxon>
    </lineage>
</organism>